<dbReference type="RefSeq" id="WP_205120228.1">
    <property type="nucleotide sequence ID" value="NZ_JAFBCM010000001.1"/>
</dbReference>
<dbReference type="PANTHER" id="PTHR10434">
    <property type="entry name" value="1-ACYL-SN-GLYCEROL-3-PHOSPHATE ACYLTRANSFERASE"/>
    <property type="match status" value="1"/>
</dbReference>
<comment type="caution">
    <text evidence="5">The sequence shown here is derived from an EMBL/GenBank/DDBJ whole genome shotgun (WGS) entry which is preliminary data.</text>
</comment>
<evidence type="ECO:0000313" key="5">
    <source>
        <dbReference type="EMBL" id="MFC3759941.1"/>
    </source>
</evidence>
<evidence type="ECO:0000259" key="4">
    <source>
        <dbReference type="SMART" id="SM00563"/>
    </source>
</evidence>
<keyword evidence="2 5" id="KW-0012">Acyltransferase</keyword>
<feature type="region of interest" description="Disordered" evidence="3">
    <location>
        <begin position="227"/>
        <end position="249"/>
    </location>
</feature>
<reference evidence="6" key="1">
    <citation type="journal article" date="2019" name="Int. J. Syst. Evol. Microbiol.">
        <title>The Global Catalogue of Microorganisms (GCM) 10K type strain sequencing project: providing services to taxonomists for standard genome sequencing and annotation.</title>
        <authorList>
            <consortium name="The Broad Institute Genomics Platform"/>
            <consortium name="The Broad Institute Genome Sequencing Center for Infectious Disease"/>
            <person name="Wu L."/>
            <person name="Ma J."/>
        </authorList>
    </citation>
    <scope>NUCLEOTIDE SEQUENCE [LARGE SCALE GENOMIC DNA]</scope>
    <source>
        <strain evidence="6">CGMCC 4.7241</strain>
    </source>
</reference>
<dbReference type="SUPFAM" id="SSF69593">
    <property type="entry name" value="Glycerol-3-phosphate (1)-acyltransferase"/>
    <property type="match status" value="1"/>
</dbReference>
<keyword evidence="1" id="KW-0808">Transferase</keyword>
<dbReference type="SMART" id="SM00563">
    <property type="entry name" value="PlsC"/>
    <property type="match status" value="1"/>
</dbReference>
<dbReference type="InterPro" id="IPR002123">
    <property type="entry name" value="Plipid/glycerol_acylTrfase"/>
</dbReference>
<evidence type="ECO:0000256" key="2">
    <source>
        <dbReference type="ARBA" id="ARBA00023315"/>
    </source>
</evidence>
<dbReference type="EMBL" id="JBHRZH010000004">
    <property type="protein sequence ID" value="MFC3759941.1"/>
    <property type="molecule type" value="Genomic_DNA"/>
</dbReference>
<name>A0ABV7Y3U6_9ACTN</name>
<gene>
    <name evidence="5" type="ORF">ACFOUW_03765</name>
</gene>
<accession>A0ABV7Y3U6</accession>
<dbReference type="Pfam" id="PF01553">
    <property type="entry name" value="Acyltransferase"/>
    <property type="match status" value="1"/>
</dbReference>
<evidence type="ECO:0000313" key="6">
    <source>
        <dbReference type="Proteomes" id="UP001595699"/>
    </source>
</evidence>
<dbReference type="PANTHER" id="PTHR10434:SF11">
    <property type="entry name" value="1-ACYL-SN-GLYCEROL-3-PHOSPHATE ACYLTRANSFERASE"/>
    <property type="match status" value="1"/>
</dbReference>
<dbReference type="CDD" id="cd07989">
    <property type="entry name" value="LPLAT_AGPAT-like"/>
    <property type="match status" value="1"/>
</dbReference>
<proteinExistence type="predicted"/>
<keyword evidence="6" id="KW-1185">Reference proteome</keyword>
<dbReference type="GO" id="GO:0016746">
    <property type="term" value="F:acyltransferase activity"/>
    <property type="evidence" value="ECO:0007669"/>
    <property type="project" value="UniProtKB-KW"/>
</dbReference>
<organism evidence="5 6">
    <name type="scientific">Tenggerimyces flavus</name>
    <dbReference type="NCBI Taxonomy" id="1708749"/>
    <lineage>
        <taxon>Bacteria</taxon>
        <taxon>Bacillati</taxon>
        <taxon>Actinomycetota</taxon>
        <taxon>Actinomycetes</taxon>
        <taxon>Propionibacteriales</taxon>
        <taxon>Nocardioidaceae</taxon>
        <taxon>Tenggerimyces</taxon>
    </lineage>
</organism>
<feature type="domain" description="Phospholipid/glycerol acyltransferase" evidence="4">
    <location>
        <begin position="52"/>
        <end position="162"/>
    </location>
</feature>
<evidence type="ECO:0000256" key="1">
    <source>
        <dbReference type="ARBA" id="ARBA00022679"/>
    </source>
</evidence>
<protein>
    <submittedName>
        <fullName evidence="5">Lysophospholipid acyltransferase family protein</fullName>
    </submittedName>
</protein>
<evidence type="ECO:0000256" key="3">
    <source>
        <dbReference type="SAM" id="MobiDB-lite"/>
    </source>
</evidence>
<sequence>MTAFVVPPYWSGADGPPRRGARVLRPLATALVRAMWDVRVYDRHHVPTGGPVILAANHTGFLDGPLVYAVAARPVHALIKREMFRGAVGSVLRKVGQISVDRSVVDAGAVKSMLAVLDRGDTLAIYPEGTRGAGDFAEIKSGVAYLGLCTGAPIVPVAILGTRVPGRSVGSIPSVRSRLDVVFGPALSIDPVPWPRRRHVVREHAMAVRTKLVEHLRHACALTGRSLPGPVASPELEPGPVVTREGEKS</sequence>
<dbReference type="Proteomes" id="UP001595699">
    <property type="component" value="Unassembled WGS sequence"/>
</dbReference>